<organism evidence="2 3">
    <name type="scientific">Naasia lichenicola</name>
    <dbReference type="NCBI Taxonomy" id="2565933"/>
    <lineage>
        <taxon>Bacteria</taxon>
        <taxon>Bacillati</taxon>
        <taxon>Actinomycetota</taxon>
        <taxon>Actinomycetes</taxon>
        <taxon>Micrococcales</taxon>
        <taxon>Microbacteriaceae</taxon>
        <taxon>Naasia</taxon>
    </lineage>
</organism>
<evidence type="ECO:0000256" key="1">
    <source>
        <dbReference type="SAM" id="Phobius"/>
    </source>
</evidence>
<feature type="transmembrane region" description="Helical" evidence="1">
    <location>
        <begin position="71"/>
        <end position="93"/>
    </location>
</feature>
<dbReference type="AlphaFoldDB" id="A0A4S4FGQ4"/>
<gene>
    <name evidence="2" type="ORF">E6C64_11245</name>
</gene>
<feature type="transmembrane region" description="Helical" evidence="1">
    <location>
        <begin position="39"/>
        <end position="59"/>
    </location>
</feature>
<protein>
    <recommendedName>
        <fullName evidence="4">Conjugal transfer protein TrbC</fullName>
    </recommendedName>
</protein>
<reference evidence="2 3" key="1">
    <citation type="submission" date="2019-04" db="EMBL/GenBank/DDBJ databases">
        <authorList>
            <person name="Jiang L."/>
        </authorList>
    </citation>
    <scope>NUCLEOTIDE SEQUENCE [LARGE SCALE GENOMIC DNA]</scope>
    <source>
        <strain evidence="2 3">YIM 131853</strain>
    </source>
</reference>
<dbReference type="RefSeq" id="WP_136427622.1">
    <property type="nucleotide sequence ID" value="NZ_SSSM01000005.1"/>
</dbReference>
<proteinExistence type="predicted"/>
<dbReference type="Proteomes" id="UP000309133">
    <property type="component" value="Unassembled WGS sequence"/>
</dbReference>
<accession>A0A4S4FGQ4</accession>
<dbReference type="EMBL" id="SSSM01000005">
    <property type="protein sequence ID" value="THG29291.1"/>
    <property type="molecule type" value="Genomic_DNA"/>
</dbReference>
<dbReference type="OrthoDB" id="4250843at2"/>
<evidence type="ECO:0000313" key="3">
    <source>
        <dbReference type="Proteomes" id="UP000309133"/>
    </source>
</evidence>
<sequence length="95" mass="9630">MTITDLATTIYLAGNLPNPVPVEPPGFAGINTILAWAKWGGLIAAIFALVALAVLFMVNSRRGEGGEHMKTFVTILLGVLLIGGASGIVGGIAGA</sequence>
<keyword evidence="1" id="KW-1133">Transmembrane helix</keyword>
<evidence type="ECO:0008006" key="4">
    <source>
        <dbReference type="Google" id="ProtNLM"/>
    </source>
</evidence>
<evidence type="ECO:0000313" key="2">
    <source>
        <dbReference type="EMBL" id="THG29291.1"/>
    </source>
</evidence>
<keyword evidence="1" id="KW-0812">Transmembrane</keyword>
<name>A0A4S4FGQ4_9MICO</name>
<keyword evidence="1" id="KW-0472">Membrane</keyword>
<comment type="caution">
    <text evidence="2">The sequence shown here is derived from an EMBL/GenBank/DDBJ whole genome shotgun (WGS) entry which is preliminary data.</text>
</comment>
<keyword evidence="3" id="KW-1185">Reference proteome</keyword>